<evidence type="ECO:0000256" key="3">
    <source>
        <dbReference type="ARBA" id="ARBA00023163"/>
    </source>
</evidence>
<dbReference type="Proteomes" id="UP001164718">
    <property type="component" value="Chromosome"/>
</dbReference>
<dbReference type="InterPro" id="IPR036388">
    <property type="entry name" value="WH-like_DNA-bd_sf"/>
</dbReference>
<evidence type="ECO:0000256" key="1">
    <source>
        <dbReference type="ARBA" id="ARBA00023015"/>
    </source>
</evidence>
<feature type="domain" description="HTH gntR-type" evidence="4">
    <location>
        <begin position="9"/>
        <end position="75"/>
    </location>
</feature>
<evidence type="ECO:0000313" key="6">
    <source>
        <dbReference type="Proteomes" id="UP001164718"/>
    </source>
</evidence>
<dbReference type="InterPro" id="IPR050679">
    <property type="entry name" value="Bact_HTH_transcr_reg"/>
</dbReference>
<gene>
    <name evidence="5" type="ORF">OE104_10935</name>
</gene>
<dbReference type="EMBL" id="CP106878">
    <property type="protein sequence ID" value="WAA09099.1"/>
    <property type="molecule type" value="Genomic_DNA"/>
</dbReference>
<dbReference type="InterPro" id="IPR011663">
    <property type="entry name" value="UTRA"/>
</dbReference>
<dbReference type="InterPro" id="IPR036390">
    <property type="entry name" value="WH_DNA-bd_sf"/>
</dbReference>
<evidence type="ECO:0000313" key="5">
    <source>
        <dbReference type="EMBL" id="WAA09099.1"/>
    </source>
</evidence>
<dbReference type="Gene3D" id="3.40.1410.10">
    <property type="entry name" value="Chorismate lyase-like"/>
    <property type="match status" value="1"/>
</dbReference>
<dbReference type="SUPFAM" id="SSF64288">
    <property type="entry name" value="Chorismate lyase-like"/>
    <property type="match status" value="1"/>
</dbReference>
<organism evidence="5 6">
    <name type="scientific">Fervidibacillus albus</name>
    <dbReference type="NCBI Taxonomy" id="2980026"/>
    <lineage>
        <taxon>Bacteria</taxon>
        <taxon>Bacillati</taxon>
        <taxon>Bacillota</taxon>
        <taxon>Bacilli</taxon>
        <taxon>Bacillales</taxon>
        <taxon>Bacillaceae</taxon>
        <taxon>Fervidibacillus</taxon>
    </lineage>
</organism>
<dbReference type="Pfam" id="PF07702">
    <property type="entry name" value="UTRA"/>
    <property type="match status" value="1"/>
</dbReference>
<keyword evidence="3" id="KW-0804">Transcription</keyword>
<protein>
    <submittedName>
        <fullName evidence="5">GntR family transcriptional regulator</fullName>
    </submittedName>
</protein>
<dbReference type="InterPro" id="IPR028978">
    <property type="entry name" value="Chorismate_lyase_/UTRA_dom_sf"/>
</dbReference>
<dbReference type="RefSeq" id="WP_275416884.1">
    <property type="nucleotide sequence ID" value="NZ_CP106878.1"/>
</dbReference>
<dbReference type="KEGG" id="faf:OE104_10935"/>
<dbReference type="GO" id="GO:0003677">
    <property type="term" value="F:DNA binding"/>
    <property type="evidence" value="ECO:0007669"/>
    <property type="project" value="UniProtKB-KW"/>
</dbReference>
<accession>A0A9E8LUL3</accession>
<dbReference type="PROSITE" id="PS50949">
    <property type="entry name" value="HTH_GNTR"/>
    <property type="match status" value="1"/>
</dbReference>
<dbReference type="AlphaFoldDB" id="A0A9E8LUL3"/>
<dbReference type="PRINTS" id="PR00035">
    <property type="entry name" value="HTHGNTR"/>
</dbReference>
<dbReference type="SMART" id="SM00866">
    <property type="entry name" value="UTRA"/>
    <property type="match status" value="1"/>
</dbReference>
<dbReference type="PANTHER" id="PTHR44846">
    <property type="entry name" value="MANNOSYL-D-GLYCERATE TRANSPORT/METABOLISM SYSTEM REPRESSOR MNGR-RELATED"/>
    <property type="match status" value="1"/>
</dbReference>
<reference evidence="5" key="1">
    <citation type="submission" date="2022-09" db="EMBL/GenBank/DDBJ databases">
        <title>Complete Genomes of Fervidibacillus albus and Fervidibacillus halotolerans isolated from tidal flat sediments.</title>
        <authorList>
            <person name="Kwon K.K."/>
            <person name="Yang S.-H."/>
            <person name="Park M.J."/>
            <person name="Oh H.-M."/>
        </authorList>
    </citation>
    <scope>NUCLEOTIDE SEQUENCE</scope>
    <source>
        <strain evidence="5">MEBiC13591</strain>
    </source>
</reference>
<keyword evidence="6" id="KW-1185">Reference proteome</keyword>
<dbReference type="InterPro" id="IPR000524">
    <property type="entry name" value="Tscrpt_reg_HTH_GntR"/>
</dbReference>
<dbReference type="GO" id="GO:0045892">
    <property type="term" value="P:negative regulation of DNA-templated transcription"/>
    <property type="evidence" value="ECO:0007669"/>
    <property type="project" value="TreeGrafter"/>
</dbReference>
<dbReference type="GO" id="GO:0003700">
    <property type="term" value="F:DNA-binding transcription factor activity"/>
    <property type="evidence" value="ECO:0007669"/>
    <property type="project" value="InterPro"/>
</dbReference>
<evidence type="ECO:0000256" key="2">
    <source>
        <dbReference type="ARBA" id="ARBA00023125"/>
    </source>
</evidence>
<keyword evidence="2" id="KW-0238">DNA-binding</keyword>
<dbReference type="PANTHER" id="PTHR44846:SF1">
    <property type="entry name" value="MANNOSYL-D-GLYCERATE TRANSPORT_METABOLISM SYSTEM REPRESSOR MNGR-RELATED"/>
    <property type="match status" value="1"/>
</dbReference>
<evidence type="ECO:0000259" key="4">
    <source>
        <dbReference type="PROSITE" id="PS50949"/>
    </source>
</evidence>
<name>A0A9E8LUL3_9BACI</name>
<dbReference type="Pfam" id="PF00392">
    <property type="entry name" value="GntR"/>
    <property type="match status" value="1"/>
</dbReference>
<keyword evidence="1" id="KW-0805">Transcription regulation</keyword>
<dbReference type="SMART" id="SM00345">
    <property type="entry name" value="HTH_GNTR"/>
    <property type="match status" value="1"/>
</dbReference>
<dbReference type="SUPFAM" id="SSF46785">
    <property type="entry name" value="Winged helix' DNA-binding domain"/>
    <property type="match status" value="1"/>
</dbReference>
<proteinExistence type="predicted"/>
<sequence length="245" mass="28537">MPLDFESATPLHVQLRNLLKQEIFKGAYKKKIPSERELMEKYSLSRTTVRLAISQLVHDGVLEKVHGKGTFVKERPIRDWLGSLSSLTETITKMGMKPGAKLLFEGIVKNNDEMKKILNTEQIFIIKRLRYADDIPIAIEKHFFSEDIGKKLQLFDLNKATIYDLLEKELGLSLWKAEQTIMCHPISEEEANYLNLPSSQYALQSKRINFDQNGKPVEILHSVYRPDMYSFHIEMMRTREMDRSF</sequence>
<dbReference type="Gene3D" id="1.10.10.10">
    <property type="entry name" value="Winged helix-like DNA-binding domain superfamily/Winged helix DNA-binding domain"/>
    <property type="match status" value="1"/>
</dbReference>
<dbReference type="CDD" id="cd07377">
    <property type="entry name" value="WHTH_GntR"/>
    <property type="match status" value="1"/>
</dbReference>